<evidence type="ECO:0000313" key="3">
    <source>
        <dbReference type="EMBL" id="AUF82189.1"/>
    </source>
</evidence>
<dbReference type="EMBL" id="KY322437">
    <property type="protein sequence ID" value="AUF82189.1"/>
    <property type="molecule type" value="Genomic_DNA"/>
</dbReference>
<dbReference type="SUPFAM" id="SSF57850">
    <property type="entry name" value="RING/U-box"/>
    <property type="match status" value="1"/>
</dbReference>
<dbReference type="Gene3D" id="3.30.40.10">
    <property type="entry name" value="Zinc/RING finger domain, C3HC4 (zinc finger)"/>
    <property type="match status" value="1"/>
</dbReference>
<dbReference type="GO" id="GO:0008270">
    <property type="term" value="F:zinc ion binding"/>
    <property type="evidence" value="ECO:0007669"/>
    <property type="project" value="UniProtKB-KW"/>
</dbReference>
<keyword evidence="1" id="KW-0479">Metal-binding</keyword>
<dbReference type="InterPro" id="IPR013083">
    <property type="entry name" value="Znf_RING/FYVE/PHD"/>
</dbReference>
<dbReference type="InterPro" id="IPR001841">
    <property type="entry name" value="Znf_RING"/>
</dbReference>
<organism evidence="3">
    <name type="scientific">Tetraselmis virus 1</name>
    <dbReference type="NCBI Taxonomy" id="2060617"/>
    <lineage>
        <taxon>Viruses</taxon>
        <taxon>Varidnaviria</taxon>
        <taxon>Bamfordvirae</taxon>
        <taxon>Nucleocytoviricota</taxon>
        <taxon>Megaviricetes</taxon>
        <taxon>Imitervirales</taxon>
        <taxon>Allomimiviridae</taxon>
        <taxon>Oceanusvirus</taxon>
        <taxon>Oceanusvirus kaneohense</taxon>
    </lineage>
</organism>
<accession>A0A2P0VN68</accession>
<proteinExistence type="predicted"/>
<gene>
    <name evidence="3" type="ORF">TetV_097</name>
</gene>
<dbReference type="Proteomes" id="UP000244773">
    <property type="component" value="Segment"/>
</dbReference>
<dbReference type="PROSITE" id="PS50089">
    <property type="entry name" value="ZF_RING_2"/>
    <property type="match status" value="1"/>
</dbReference>
<keyword evidence="1" id="KW-0862">Zinc</keyword>
<name>A0A2P0VN68_9VIRU</name>
<keyword evidence="1" id="KW-0863">Zinc-finger</keyword>
<keyword evidence="4" id="KW-1185">Reference proteome</keyword>
<dbReference type="Pfam" id="PF13639">
    <property type="entry name" value="zf-RING_2"/>
    <property type="match status" value="1"/>
</dbReference>
<evidence type="ECO:0000256" key="1">
    <source>
        <dbReference type="PROSITE-ProRule" id="PRU00175"/>
    </source>
</evidence>
<reference evidence="3" key="1">
    <citation type="journal article" date="2018" name="Virology">
        <title>A giant virus infecting green algae encodes key fermentation genes.</title>
        <authorList>
            <person name="Schvarcz C.R."/>
            <person name="Steward G.F."/>
        </authorList>
    </citation>
    <scope>NUCLEOTIDE SEQUENCE [LARGE SCALE GENOMIC DNA]</scope>
</reference>
<sequence length="108" mass="12615">MYSYYKMSDSSSNSEDDKDYPLCCICLSQKGEMISCPRSNNTHFYHEECIQKWSWKNPTCPYCRADLEPKGKNWRPLRWARRNASTFVTLSVQCVLVYVAVKIVRSGN</sequence>
<protein>
    <submittedName>
        <fullName evidence="3">RING finger domain-containing protein</fullName>
    </submittedName>
</protein>
<evidence type="ECO:0000313" key="4">
    <source>
        <dbReference type="Proteomes" id="UP000244773"/>
    </source>
</evidence>
<feature type="domain" description="RING-type" evidence="2">
    <location>
        <begin position="23"/>
        <end position="64"/>
    </location>
</feature>
<evidence type="ECO:0000259" key="2">
    <source>
        <dbReference type="PROSITE" id="PS50089"/>
    </source>
</evidence>